<feature type="transmembrane region" description="Helical" evidence="1">
    <location>
        <begin position="31"/>
        <end position="52"/>
    </location>
</feature>
<name>A0ABI7VY49_FELCA</name>
<evidence type="ECO:0000313" key="3">
    <source>
        <dbReference type="Proteomes" id="UP000823872"/>
    </source>
</evidence>
<keyword evidence="1" id="KW-0472">Membrane</keyword>
<proteinExistence type="predicted"/>
<dbReference type="Proteomes" id="UP000823872">
    <property type="component" value="Chromosome B1"/>
</dbReference>
<organism evidence="2 3">
    <name type="scientific">Felis catus</name>
    <name type="common">Cat</name>
    <name type="synonym">Felis silvestris catus</name>
    <dbReference type="NCBI Taxonomy" id="9685"/>
    <lineage>
        <taxon>Eukaryota</taxon>
        <taxon>Metazoa</taxon>
        <taxon>Chordata</taxon>
        <taxon>Craniata</taxon>
        <taxon>Vertebrata</taxon>
        <taxon>Euteleostomi</taxon>
        <taxon>Mammalia</taxon>
        <taxon>Eutheria</taxon>
        <taxon>Laurasiatheria</taxon>
        <taxon>Carnivora</taxon>
        <taxon>Feliformia</taxon>
        <taxon>Felidae</taxon>
        <taxon>Felinae</taxon>
        <taxon>Felis</taxon>
    </lineage>
</organism>
<accession>A0ABI7VY49</accession>
<dbReference type="Ensembl" id="ENSFCTT00005005095.1">
    <property type="protein sequence ID" value="ENSFCTP00005003066.1"/>
    <property type="gene ID" value="ENSFCTG00005001970.1"/>
</dbReference>
<protein>
    <submittedName>
        <fullName evidence="2">Uncharacterized protein</fullName>
    </submittedName>
</protein>
<evidence type="ECO:0000313" key="2">
    <source>
        <dbReference type="Ensembl" id="ENSFCTP00005003066.1"/>
    </source>
</evidence>
<reference evidence="2 3" key="1">
    <citation type="submission" date="2021-02" db="EMBL/GenBank/DDBJ databases">
        <title>Safari Cat Assemblies.</title>
        <authorList>
            <person name="Bredemeyer K.R."/>
            <person name="Murphy W.J."/>
        </authorList>
    </citation>
    <scope>NUCLEOTIDE SEQUENCE [LARGE SCALE GENOMIC DNA]</scope>
</reference>
<evidence type="ECO:0000256" key="1">
    <source>
        <dbReference type="SAM" id="Phobius"/>
    </source>
</evidence>
<keyword evidence="1" id="KW-0812">Transmembrane</keyword>
<sequence length="131" mass="13811">MLLGAIVNGISFFICLSVASLLVYKNATDFCALILYPATLLNSCISSSRLLVESVGFSMYNMSSAKSESMTSSLPILMPLISFCCLIADASTSNTMLNNSGESGHPCHVPDLGGKALSFSPLRMILAVGFS</sequence>
<keyword evidence="1" id="KW-1133">Transmembrane helix</keyword>
<reference evidence="2" key="2">
    <citation type="submission" date="2025-08" db="UniProtKB">
        <authorList>
            <consortium name="Ensembl"/>
        </authorList>
    </citation>
    <scope>IDENTIFICATION</scope>
    <source>
        <strain evidence="2">breed Abyssinian</strain>
    </source>
</reference>
<reference evidence="2" key="3">
    <citation type="submission" date="2025-09" db="UniProtKB">
        <authorList>
            <consortium name="Ensembl"/>
        </authorList>
    </citation>
    <scope>IDENTIFICATION</scope>
    <source>
        <strain evidence="2">breed Abyssinian</strain>
    </source>
</reference>
<keyword evidence="3" id="KW-1185">Reference proteome</keyword>
<dbReference type="GeneTree" id="ENSGT01150000287085"/>
<feature type="transmembrane region" description="Helical" evidence="1">
    <location>
        <begin position="6"/>
        <end position="24"/>
    </location>
</feature>